<sequence length="223" mass="25520">MKKKISYVGISVLLLLMGLASCKKGNTYYEDYQIKYTEYNGTTLEFLEEQGSVYDSLLLVLERVPDLRARLKNPKDTITFFAMTNNSFTNAIDAMNAIRTAGNRPHLFLEDIPQPLIDTLTYHYAFNGIHDTESLKDFVEGKEIRSIDDYRMTMKYKVSSASGIIEGGQQQIVLSDMNNSIFQRYWQESNTSVVNIRTTNGRLHILSPSHNFGFSKLAKFLNR</sequence>
<dbReference type="EMBL" id="RBWS01000008">
    <property type="protein sequence ID" value="RKO71280.1"/>
    <property type="molecule type" value="Genomic_DNA"/>
</dbReference>
<protein>
    <recommendedName>
        <fullName evidence="3">FAS1 domain-containing protein</fullName>
    </recommendedName>
</protein>
<dbReference type="AlphaFoldDB" id="A0A420VY18"/>
<reference evidence="1 2" key="1">
    <citation type="submission" date="2018-10" db="EMBL/GenBank/DDBJ databases">
        <title>Sphingobacterium sp. M05W1-28.</title>
        <authorList>
            <person name="Cai H."/>
        </authorList>
    </citation>
    <scope>NUCLEOTIDE SEQUENCE [LARGE SCALE GENOMIC DNA]</scope>
    <source>
        <strain evidence="1 2">M05W1-28</strain>
    </source>
</reference>
<evidence type="ECO:0000313" key="1">
    <source>
        <dbReference type="EMBL" id="RKO71280.1"/>
    </source>
</evidence>
<dbReference type="PROSITE" id="PS51257">
    <property type="entry name" value="PROKAR_LIPOPROTEIN"/>
    <property type="match status" value="1"/>
</dbReference>
<comment type="caution">
    <text evidence="1">The sequence shown here is derived from an EMBL/GenBank/DDBJ whole genome shotgun (WGS) entry which is preliminary data.</text>
</comment>
<dbReference type="RefSeq" id="WP_121124147.1">
    <property type="nucleotide sequence ID" value="NZ_RBWS01000008.1"/>
</dbReference>
<accession>A0A420VY18</accession>
<organism evidence="1 2">
    <name type="scientific">Sphingobacterium puteale</name>
    <dbReference type="NCBI Taxonomy" id="2420510"/>
    <lineage>
        <taxon>Bacteria</taxon>
        <taxon>Pseudomonadati</taxon>
        <taxon>Bacteroidota</taxon>
        <taxon>Sphingobacteriia</taxon>
        <taxon>Sphingobacteriales</taxon>
        <taxon>Sphingobacteriaceae</taxon>
        <taxon>Sphingobacterium</taxon>
    </lineage>
</organism>
<dbReference type="Gene3D" id="2.30.180.10">
    <property type="entry name" value="FAS1 domain"/>
    <property type="match status" value="1"/>
</dbReference>
<evidence type="ECO:0008006" key="3">
    <source>
        <dbReference type="Google" id="ProtNLM"/>
    </source>
</evidence>
<gene>
    <name evidence="1" type="ORF">D7322_10945</name>
</gene>
<evidence type="ECO:0000313" key="2">
    <source>
        <dbReference type="Proteomes" id="UP000282423"/>
    </source>
</evidence>
<dbReference type="OrthoDB" id="654858at2"/>
<keyword evidence="2" id="KW-1185">Reference proteome</keyword>
<dbReference type="InterPro" id="IPR036378">
    <property type="entry name" value="FAS1_dom_sf"/>
</dbReference>
<name>A0A420VY18_9SPHI</name>
<dbReference type="Proteomes" id="UP000282423">
    <property type="component" value="Unassembled WGS sequence"/>
</dbReference>
<proteinExistence type="predicted"/>